<sequence>VNGNLKLIQFFRHRQLKFDTPICGINGIADDFLQLHLLLFDGPISSQQSRTALVT</sequence>
<accession>A0A1I0GT80</accession>
<organism evidence="1 2">
    <name type="scientific">Nitrosospira multiformis</name>
    <dbReference type="NCBI Taxonomy" id="1231"/>
    <lineage>
        <taxon>Bacteria</taxon>
        <taxon>Pseudomonadati</taxon>
        <taxon>Pseudomonadota</taxon>
        <taxon>Betaproteobacteria</taxon>
        <taxon>Nitrosomonadales</taxon>
        <taxon>Nitrosomonadaceae</taxon>
        <taxon>Nitrosospira</taxon>
    </lineage>
</organism>
<proteinExistence type="predicted"/>
<evidence type="ECO:0000313" key="1">
    <source>
        <dbReference type="EMBL" id="SET73548.1"/>
    </source>
</evidence>
<protein>
    <submittedName>
        <fullName evidence="1">Uncharacterized protein</fullName>
    </submittedName>
</protein>
<name>A0A1I0GT80_9PROT</name>
<evidence type="ECO:0000313" key="2">
    <source>
        <dbReference type="Proteomes" id="UP000183339"/>
    </source>
</evidence>
<reference evidence="1 2" key="1">
    <citation type="submission" date="2016-10" db="EMBL/GenBank/DDBJ databases">
        <authorList>
            <person name="de Groot N.N."/>
        </authorList>
    </citation>
    <scope>NUCLEOTIDE SEQUENCE [LARGE SCALE GENOMIC DNA]</scope>
    <source>
        <strain evidence="1 2">Nl7</strain>
    </source>
</reference>
<dbReference type="Proteomes" id="UP000183339">
    <property type="component" value="Unassembled WGS sequence"/>
</dbReference>
<dbReference type="EMBL" id="FOHI01000019">
    <property type="protein sequence ID" value="SET73548.1"/>
    <property type="molecule type" value="Genomic_DNA"/>
</dbReference>
<feature type="non-terminal residue" evidence="1">
    <location>
        <position position="1"/>
    </location>
</feature>
<gene>
    <name evidence="1" type="ORF">SAMN05216412_1191</name>
</gene>
<dbReference type="AlphaFoldDB" id="A0A1I0GT80"/>